<dbReference type="Gene3D" id="3.60.20.10">
    <property type="entry name" value="Glutamine Phosphoribosylpyrophosphate, subunit 1, domain 1"/>
    <property type="match status" value="1"/>
</dbReference>
<dbReference type="Gene3D" id="1.10.439.10">
    <property type="entry name" value="Penicillin Amidohydrolase, domain 1"/>
    <property type="match status" value="1"/>
</dbReference>
<dbReference type="InterPro" id="IPR014395">
    <property type="entry name" value="Pen/GL7ACA/AHL_acylase"/>
</dbReference>
<feature type="binding site" evidence="6">
    <location>
        <position position="194"/>
    </location>
    <ligand>
        <name>Ca(2+)</name>
        <dbReference type="ChEBI" id="CHEBI:29108"/>
    </ligand>
</feature>
<evidence type="ECO:0000313" key="8">
    <source>
        <dbReference type="EMBL" id="WDE09238.1"/>
    </source>
</evidence>
<feature type="active site" description="Nucleophile" evidence="5">
    <location>
        <position position="254"/>
    </location>
</feature>
<dbReference type="SUPFAM" id="SSF56235">
    <property type="entry name" value="N-terminal nucleophile aminohydrolases (Ntn hydrolases)"/>
    <property type="match status" value="1"/>
</dbReference>
<evidence type="ECO:0000256" key="7">
    <source>
        <dbReference type="SAM" id="Phobius"/>
    </source>
</evidence>
<keyword evidence="6" id="KW-0479">Metal-binding</keyword>
<dbReference type="PIRSF" id="PIRSF001227">
    <property type="entry name" value="Pen_acylase"/>
    <property type="match status" value="1"/>
</dbReference>
<proteinExistence type="inferred from homology"/>
<gene>
    <name evidence="8" type="ORF">SG34_031230</name>
</gene>
<evidence type="ECO:0000256" key="6">
    <source>
        <dbReference type="PIRSR" id="PIRSR001227-2"/>
    </source>
</evidence>
<reference evidence="8 9" key="2">
    <citation type="journal article" date="2022" name="Mar. Drugs">
        <title>Bioassay-Guided Fractionation Leads to the Detection of Cholic Acid Generated by the Rare Thalassomonas sp.</title>
        <authorList>
            <person name="Pheiffer F."/>
            <person name="Schneider Y.K."/>
            <person name="Hansen E.H."/>
            <person name="Andersen J.H."/>
            <person name="Isaksson J."/>
            <person name="Busche T."/>
            <person name="R C."/>
            <person name="Kalinowski J."/>
            <person name="Zyl L.V."/>
            <person name="Trindade M."/>
        </authorList>
    </citation>
    <scope>NUCLEOTIDE SEQUENCE [LARGE SCALE GENOMIC DNA]</scope>
    <source>
        <strain evidence="8 9">XOM25</strain>
    </source>
</reference>
<dbReference type="GO" id="GO:0017000">
    <property type="term" value="P:antibiotic biosynthetic process"/>
    <property type="evidence" value="ECO:0007669"/>
    <property type="project" value="InterPro"/>
</dbReference>
<dbReference type="InterPro" id="IPR029055">
    <property type="entry name" value="Ntn_hydrolases_N"/>
</dbReference>
<evidence type="ECO:0000256" key="4">
    <source>
        <dbReference type="ARBA" id="ARBA00038735"/>
    </source>
</evidence>
<feature type="transmembrane region" description="Helical" evidence="7">
    <location>
        <begin position="12"/>
        <end position="34"/>
    </location>
</feature>
<dbReference type="Gene3D" id="1.10.1400.10">
    <property type="match status" value="1"/>
</dbReference>
<keyword evidence="2" id="KW-0378">Hydrolase</keyword>
<comment type="similarity">
    <text evidence="1">Belongs to the peptidase S45 family.</text>
</comment>
<dbReference type="KEGG" id="tvd:SG34_031230"/>
<dbReference type="InterPro" id="IPR043147">
    <property type="entry name" value="Penicillin_amidase_A-knob"/>
</dbReference>
<dbReference type="InterPro" id="IPR023343">
    <property type="entry name" value="Penicillin_amidase_dom1"/>
</dbReference>
<reference evidence="8 9" key="1">
    <citation type="journal article" date="2015" name="Genome Announc.">
        <title>Draft Genome Sequences of Marine Isolates of Thalassomonas viridans and Thalassomonas actiniarum.</title>
        <authorList>
            <person name="Olonade I."/>
            <person name="van Zyl L.J."/>
            <person name="Trindade M."/>
        </authorList>
    </citation>
    <scope>NUCLEOTIDE SEQUENCE [LARGE SCALE GENOMIC DNA]</scope>
    <source>
        <strain evidence="8 9">XOM25</strain>
    </source>
</reference>
<dbReference type="AlphaFoldDB" id="A0AAF0CDJ0"/>
<keyword evidence="7" id="KW-1133">Transmembrane helix</keyword>
<keyword evidence="7" id="KW-0472">Membrane</keyword>
<comment type="subunit">
    <text evidence="4">Heterodimer of an alpha subunit and a beta subunit processed from the same precursor.</text>
</comment>
<evidence type="ECO:0000256" key="3">
    <source>
        <dbReference type="ARBA" id="ARBA00023145"/>
    </source>
</evidence>
<dbReference type="RefSeq" id="WP_044841539.1">
    <property type="nucleotide sequence ID" value="NZ_CP059734.1"/>
</dbReference>
<dbReference type="Proteomes" id="UP000032352">
    <property type="component" value="Chromosome pTvir"/>
</dbReference>
<evidence type="ECO:0000256" key="2">
    <source>
        <dbReference type="ARBA" id="ARBA00022801"/>
    </source>
</evidence>
<dbReference type="EMBL" id="CP059734">
    <property type="protein sequence ID" value="WDE09238.1"/>
    <property type="molecule type" value="Genomic_DNA"/>
</dbReference>
<feature type="binding site" evidence="6">
    <location>
        <position position="329"/>
    </location>
    <ligand>
        <name>Ca(2+)</name>
        <dbReference type="ChEBI" id="CHEBI:29108"/>
    </ligand>
</feature>
<dbReference type="GO" id="GO:0016811">
    <property type="term" value="F:hydrolase activity, acting on carbon-nitrogen (but not peptide) bonds, in linear amides"/>
    <property type="evidence" value="ECO:0007669"/>
    <property type="project" value="InterPro"/>
</dbReference>
<feature type="binding site" evidence="6">
    <location>
        <position position="326"/>
    </location>
    <ligand>
        <name>Ca(2+)</name>
        <dbReference type="ChEBI" id="CHEBI:29108"/>
    </ligand>
</feature>
<dbReference type="Gene3D" id="2.30.120.10">
    <property type="match status" value="1"/>
</dbReference>
<accession>A0AAF0CDJ0</accession>
<dbReference type="InterPro" id="IPR043146">
    <property type="entry name" value="Penicillin_amidase_N_B-knob"/>
</dbReference>
<dbReference type="PANTHER" id="PTHR34218">
    <property type="entry name" value="PEPTIDASE S45 PENICILLIN AMIDASE"/>
    <property type="match status" value="1"/>
</dbReference>
<dbReference type="Pfam" id="PF01804">
    <property type="entry name" value="Penicil_amidase"/>
    <property type="match status" value="1"/>
</dbReference>
<dbReference type="GO" id="GO:0046872">
    <property type="term" value="F:metal ion binding"/>
    <property type="evidence" value="ECO:0007669"/>
    <property type="project" value="UniProtKB-KW"/>
</dbReference>
<keyword evidence="3" id="KW-0865">Zymogen</keyword>
<organism evidence="8 9">
    <name type="scientific">Thalassomonas viridans</name>
    <dbReference type="NCBI Taxonomy" id="137584"/>
    <lineage>
        <taxon>Bacteria</taxon>
        <taxon>Pseudomonadati</taxon>
        <taxon>Pseudomonadota</taxon>
        <taxon>Gammaproteobacteria</taxon>
        <taxon>Alteromonadales</taxon>
        <taxon>Colwelliaceae</taxon>
        <taxon>Thalassomonas</taxon>
    </lineage>
</organism>
<dbReference type="InterPro" id="IPR002692">
    <property type="entry name" value="S45"/>
</dbReference>
<evidence type="ECO:0000256" key="5">
    <source>
        <dbReference type="PIRSR" id="PIRSR001227-1"/>
    </source>
</evidence>
<protein>
    <submittedName>
        <fullName evidence="8">Penicillin acylase family protein</fullName>
    </submittedName>
</protein>
<keyword evidence="9" id="KW-1185">Reference proteome</keyword>
<keyword evidence="7" id="KW-0812">Transmembrane</keyword>
<dbReference type="CDD" id="cd03747">
    <property type="entry name" value="Ntn_PGA_like"/>
    <property type="match status" value="1"/>
</dbReference>
<evidence type="ECO:0000313" key="9">
    <source>
        <dbReference type="Proteomes" id="UP000032352"/>
    </source>
</evidence>
<keyword evidence="6" id="KW-0106">Calcium</keyword>
<dbReference type="PANTHER" id="PTHR34218:SF4">
    <property type="entry name" value="ACYL-HOMOSERINE LACTONE ACYLASE QUIP"/>
    <property type="match status" value="1"/>
</dbReference>
<comment type="cofactor">
    <cofactor evidence="6">
        <name>Ca(2+)</name>
        <dbReference type="ChEBI" id="CHEBI:29108"/>
    </cofactor>
    <text evidence="6">Binds 1 Ca(2+) ion per dimer.</text>
</comment>
<sequence>MFSRLKERFPLGALALLWMGIPLAFLLGFLAYTLKQTLPATRLQLTVPQLLQQVTIVRDAFGVPDISASSDLAVYYGLGYAHAQDRLWQLEFKRRLGQGRLSEIFGASTLNTDRFMRTLGLARASQAALAHVSPQGMAMLQAYSDGVNALIAGQEVLPVEFYLHNTRPRPWTPADSLLQIKLMALNLSANFRDELKNQILLKHLGSDKFAQLQQVPQQAGDNRAQVPSDRQWQLAYASEQLFGQLGWDGDGLGSNAWVVSGRFSDSGGAMLAADPHLGKTLPTTFYLARLAGDKVNVRGATLPGVPVVIFGNNEHIAWGATNLAADVQDLFLEKVHDQDDSRYLKDGRWQFFSEREESIRIARDFPGPLRRKIEPVNWRVRESVHGPVISDVMPGQGEAIALRWTALDKDDTSYDAFVRLNYAKNWQQFNQALAQHVAPAMSFVYADQQNNIGIAVGGRLPLRNQGDGRFMQKGWQQGAGWPGMLEAGQLPREFNPQRGYIVTANDRWYDADYPHVISNNWQPGFRAGRIRELLGQQIARGQALRVKDFSRIQADKLSVHALKILAFVRRLQGDNDSQQEMLALLQAWDATMSPTSAAAVVYHAWLNEFTRLVVADDLATDFTFAERQPLLEKESHKSRPRFIARVVAGELGHWCDNLATPEQENCDTLALQALDHTFKQYRPLLGSSISDWQWQQAQQVRLPHVSLSDSKFFARIFDLSQGVAGGSYTVDVAGSYFEEREGYVKTVGASYRQIIDLARLAQSTFSIDAGQSGLVQSRHYDDFFELHEQFTPMPLLAPVPDGKARATGQ</sequence>
<evidence type="ECO:0000256" key="1">
    <source>
        <dbReference type="ARBA" id="ARBA00006586"/>
    </source>
</evidence>
<name>A0AAF0CDJ0_9GAMM</name>